<evidence type="ECO:0000313" key="3">
    <source>
        <dbReference type="WBParaSite" id="Pan_g13360.t1"/>
    </source>
</evidence>
<reference evidence="2" key="1">
    <citation type="journal article" date="2013" name="Genetics">
        <title>The draft genome and transcriptome of Panagrellus redivivus are shaped by the harsh demands of a free-living lifestyle.</title>
        <authorList>
            <person name="Srinivasan J."/>
            <person name="Dillman A.R."/>
            <person name="Macchietto M.G."/>
            <person name="Heikkinen L."/>
            <person name="Lakso M."/>
            <person name="Fracchia K.M."/>
            <person name="Antoshechkin I."/>
            <person name="Mortazavi A."/>
            <person name="Wong G."/>
            <person name="Sternberg P.W."/>
        </authorList>
    </citation>
    <scope>NUCLEOTIDE SEQUENCE [LARGE SCALE GENOMIC DNA]</scope>
    <source>
        <strain evidence="2">MT8872</strain>
    </source>
</reference>
<dbReference type="WBParaSite" id="Pan_g13360.t1">
    <property type="protein sequence ID" value="Pan_g13360.t1"/>
    <property type="gene ID" value="Pan_g13360"/>
</dbReference>
<feature type="transmembrane region" description="Helical" evidence="1">
    <location>
        <begin position="43"/>
        <end position="63"/>
    </location>
</feature>
<dbReference type="AlphaFoldDB" id="A0A7E4UWS2"/>
<name>A0A7E4UWS2_PANRE</name>
<organism evidence="2 3">
    <name type="scientific">Panagrellus redivivus</name>
    <name type="common">Microworm</name>
    <dbReference type="NCBI Taxonomy" id="6233"/>
    <lineage>
        <taxon>Eukaryota</taxon>
        <taxon>Metazoa</taxon>
        <taxon>Ecdysozoa</taxon>
        <taxon>Nematoda</taxon>
        <taxon>Chromadorea</taxon>
        <taxon>Rhabditida</taxon>
        <taxon>Tylenchina</taxon>
        <taxon>Panagrolaimomorpha</taxon>
        <taxon>Panagrolaimoidea</taxon>
        <taxon>Panagrolaimidae</taxon>
        <taxon>Panagrellus</taxon>
    </lineage>
</organism>
<keyword evidence="1" id="KW-0812">Transmembrane</keyword>
<keyword evidence="1" id="KW-0472">Membrane</keyword>
<feature type="transmembrane region" description="Helical" evidence="1">
    <location>
        <begin position="6"/>
        <end position="31"/>
    </location>
</feature>
<reference evidence="3" key="2">
    <citation type="submission" date="2020-10" db="UniProtKB">
        <authorList>
            <consortium name="WormBaseParasite"/>
        </authorList>
    </citation>
    <scope>IDENTIFICATION</scope>
</reference>
<feature type="transmembrane region" description="Helical" evidence="1">
    <location>
        <begin position="83"/>
        <end position="100"/>
    </location>
</feature>
<sequence length="102" mass="11293">MTHFSAYSKIMSIICLSIPLSTMIVSVFALLGNDFNGRSTCYLRLFVSFSSQLLDITVFVISIDCAVASRKLDRAPLLQKRSHGYYAAAISIIGLTHMIFPI</sequence>
<evidence type="ECO:0000313" key="2">
    <source>
        <dbReference type="Proteomes" id="UP000492821"/>
    </source>
</evidence>
<protein>
    <submittedName>
        <fullName evidence="3">G_PROTEIN_RECEP_F1_2 domain-containing protein</fullName>
    </submittedName>
</protein>
<evidence type="ECO:0000256" key="1">
    <source>
        <dbReference type="SAM" id="Phobius"/>
    </source>
</evidence>
<dbReference type="Proteomes" id="UP000492821">
    <property type="component" value="Unassembled WGS sequence"/>
</dbReference>
<keyword evidence="1" id="KW-1133">Transmembrane helix</keyword>
<keyword evidence="2" id="KW-1185">Reference proteome</keyword>
<accession>A0A7E4UWS2</accession>
<proteinExistence type="predicted"/>